<sequence length="346" mass="38022">MNSTDQSSTPYYGPLGESQSDIFLEKTFLASGYLTGVGYGIQLVIYTICIRGLLQRKPTTNFTRFLIAYTTCLCAMNTIWTGTCAYGLQLTYIDNRNYPGGGPWAFLQIEFSTPSQLLSCASYIIGNIMADAILLWRCQVIWTGTLGRKVRIIMIFPGLIQLASIATGIVFAIDSASPAGYFSKTTASIALSYFTISLSLNIILTLMIAGRLTAYRRQGQEVLGQTYGKHYTSIATMFIESAALHSLCSFLLLITYALNHPINQIWLGLYPATQMISNYLIIYRVAQGRAWNTDTLGELSTVVFETRVRPGSLSSSGCSEDTQTTTTDGHPPHPFPEDAERGCNVA</sequence>
<keyword evidence="4" id="KW-1185">Reference proteome</keyword>
<feature type="transmembrane region" description="Helical" evidence="2">
    <location>
        <begin position="264"/>
        <end position="282"/>
    </location>
</feature>
<feature type="region of interest" description="Disordered" evidence="1">
    <location>
        <begin position="310"/>
        <end position="346"/>
    </location>
</feature>
<feature type="transmembrane region" description="Helical" evidence="2">
    <location>
        <begin position="193"/>
        <end position="214"/>
    </location>
</feature>
<feature type="compositionally biased region" description="Basic and acidic residues" evidence="1">
    <location>
        <begin position="335"/>
        <end position="346"/>
    </location>
</feature>
<gene>
    <name evidence="3" type="ORF">GFSPODELE1_LOCUS9691</name>
</gene>
<name>A0ABP1E4Y4_9APHY</name>
<evidence type="ECO:0000313" key="3">
    <source>
        <dbReference type="EMBL" id="CAL1714268.1"/>
    </source>
</evidence>
<evidence type="ECO:0000313" key="4">
    <source>
        <dbReference type="Proteomes" id="UP001497453"/>
    </source>
</evidence>
<keyword evidence="2" id="KW-0472">Membrane</keyword>
<feature type="transmembrane region" description="Helical" evidence="2">
    <location>
        <begin position="116"/>
        <end position="138"/>
    </location>
</feature>
<feature type="transmembrane region" description="Helical" evidence="2">
    <location>
        <begin position="150"/>
        <end position="173"/>
    </location>
</feature>
<dbReference type="Proteomes" id="UP001497453">
    <property type="component" value="Chromosome 8"/>
</dbReference>
<feature type="compositionally biased region" description="Polar residues" evidence="1">
    <location>
        <begin position="312"/>
        <end position="328"/>
    </location>
</feature>
<organism evidence="3 4">
    <name type="scientific">Somion occarium</name>
    <dbReference type="NCBI Taxonomy" id="3059160"/>
    <lineage>
        <taxon>Eukaryota</taxon>
        <taxon>Fungi</taxon>
        <taxon>Dikarya</taxon>
        <taxon>Basidiomycota</taxon>
        <taxon>Agaricomycotina</taxon>
        <taxon>Agaricomycetes</taxon>
        <taxon>Polyporales</taxon>
        <taxon>Cerrenaceae</taxon>
        <taxon>Somion</taxon>
    </lineage>
</organism>
<evidence type="ECO:0000256" key="1">
    <source>
        <dbReference type="SAM" id="MobiDB-lite"/>
    </source>
</evidence>
<accession>A0ABP1E4Y4</accession>
<protein>
    <submittedName>
        <fullName evidence="3">Uncharacterized protein</fullName>
    </submittedName>
</protein>
<feature type="transmembrane region" description="Helical" evidence="2">
    <location>
        <begin position="66"/>
        <end position="88"/>
    </location>
</feature>
<evidence type="ECO:0000256" key="2">
    <source>
        <dbReference type="SAM" id="Phobius"/>
    </source>
</evidence>
<feature type="transmembrane region" description="Helical" evidence="2">
    <location>
        <begin position="33"/>
        <end position="54"/>
    </location>
</feature>
<reference evidence="4" key="1">
    <citation type="submission" date="2024-04" db="EMBL/GenBank/DDBJ databases">
        <authorList>
            <person name="Shaw F."/>
            <person name="Minotto A."/>
        </authorList>
    </citation>
    <scope>NUCLEOTIDE SEQUENCE [LARGE SCALE GENOMIC DNA]</scope>
</reference>
<feature type="transmembrane region" description="Helical" evidence="2">
    <location>
        <begin position="234"/>
        <end position="258"/>
    </location>
</feature>
<keyword evidence="2" id="KW-1133">Transmembrane helix</keyword>
<dbReference type="EMBL" id="OZ037951">
    <property type="protein sequence ID" value="CAL1714268.1"/>
    <property type="molecule type" value="Genomic_DNA"/>
</dbReference>
<proteinExistence type="predicted"/>
<keyword evidence="2" id="KW-0812">Transmembrane</keyword>